<dbReference type="Gene3D" id="2.40.50.100">
    <property type="match status" value="1"/>
</dbReference>
<dbReference type="AlphaFoldDB" id="A0A833N3M6"/>
<sequence length="388" mass="40862">MSPGLRSVLAATVVLSALLAPVLARAAQPGEAPAAPTVPEAEDPSLVLVRVVKATKGPVTSDVVLTGDIQAQAQTNVAFRTNGKVAERRVEVGDHVGADQVLAVLEPLTQRANLDNARAALVSAEAQLTQAKVTFERQKQLISGGYTTRPSYDNAEQQLRTSQAAVDSARAALGTAEEQLSYTELRAGVPGIVMSRTFEVGQVVQAGQAVMVLAQDGPRDAVFNVYEALTAHPPDDKTIHITLQSDPAVAATGHVREISPTVDAASGTVRVKVGLERTPPAMSLGAVVIGRGRFASREAVVLPWSALYRYDDRPAVWIYDSAARTVSVRRIEIDRYGFDDIVLKGGVEPGETVVTAGIQFLRPGQRVALAAQDAGRAPTQSAAGEGGR</sequence>
<dbReference type="RefSeq" id="WP_152276653.1">
    <property type="nucleotide sequence ID" value="NZ_WEKV01000008.1"/>
</dbReference>
<dbReference type="PANTHER" id="PTHR30469">
    <property type="entry name" value="MULTIDRUG RESISTANCE PROTEIN MDTA"/>
    <property type="match status" value="1"/>
</dbReference>
<dbReference type="Gene3D" id="2.40.420.20">
    <property type="match status" value="1"/>
</dbReference>
<evidence type="ECO:0000256" key="3">
    <source>
        <dbReference type="SAM" id="SignalP"/>
    </source>
</evidence>
<reference evidence="6 7" key="1">
    <citation type="submission" date="2019-10" db="EMBL/GenBank/DDBJ databases">
        <title>Draft Genome Sequence of the Caffeine Degrading Methylotroph Methylorubrum populi PINKEL.</title>
        <authorList>
            <person name="Dawson S.C."/>
            <person name="Zhang X."/>
            <person name="Wright M.E."/>
            <person name="Sharma G."/>
            <person name="Langner J.T."/>
            <person name="Ditty J.L."/>
            <person name="Subuyuj G.A."/>
        </authorList>
    </citation>
    <scope>NUCLEOTIDE SEQUENCE [LARGE SCALE GENOMIC DNA]</scope>
    <source>
        <strain evidence="6 7">Pinkel</strain>
    </source>
</reference>
<evidence type="ECO:0000256" key="1">
    <source>
        <dbReference type="ARBA" id="ARBA00009477"/>
    </source>
</evidence>
<comment type="caution">
    <text evidence="6">The sequence shown here is derived from an EMBL/GenBank/DDBJ whole genome shotgun (WGS) entry which is preliminary data.</text>
</comment>
<proteinExistence type="inferred from homology"/>
<name>A0A833N3M6_9HYPH</name>
<comment type="similarity">
    <text evidence="1">Belongs to the membrane fusion protein (MFP) (TC 8.A.1) family.</text>
</comment>
<dbReference type="GO" id="GO:1990281">
    <property type="term" value="C:efflux pump complex"/>
    <property type="evidence" value="ECO:0007669"/>
    <property type="project" value="TreeGrafter"/>
</dbReference>
<dbReference type="GO" id="GO:0015562">
    <property type="term" value="F:efflux transmembrane transporter activity"/>
    <property type="evidence" value="ECO:0007669"/>
    <property type="project" value="TreeGrafter"/>
</dbReference>
<dbReference type="Gene3D" id="1.10.287.470">
    <property type="entry name" value="Helix hairpin bin"/>
    <property type="match status" value="1"/>
</dbReference>
<protein>
    <submittedName>
        <fullName evidence="6">Multidrug efflux system membrane fusion component</fullName>
    </submittedName>
</protein>
<dbReference type="InterPro" id="IPR006143">
    <property type="entry name" value="RND_pump_MFP"/>
</dbReference>
<gene>
    <name evidence="6" type="ORF">F8B43_1740</name>
</gene>
<evidence type="ECO:0000256" key="2">
    <source>
        <dbReference type="SAM" id="Coils"/>
    </source>
</evidence>
<feature type="signal peptide" evidence="3">
    <location>
        <begin position="1"/>
        <end position="26"/>
    </location>
</feature>
<dbReference type="InterPro" id="IPR058624">
    <property type="entry name" value="MdtA-like_HH"/>
</dbReference>
<dbReference type="Gene3D" id="2.40.30.170">
    <property type="match status" value="1"/>
</dbReference>
<organism evidence="6 7">
    <name type="scientific">Methylorubrum populi</name>
    <dbReference type="NCBI Taxonomy" id="223967"/>
    <lineage>
        <taxon>Bacteria</taxon>
        <taxon>Pseudomonadati</taxon>
        <taxon>Pseudomonadota</taxon>
        <taxon>Alphaproteobacteria</taxon>
        <taxon>Hyphomicrobiales</taxon>
        <taxon>Methylobacteriaceae</taxon>
        <taxon>Methylorubrum</taxon>
    </lineage>
</organism>
<keyword evidence="3" id="KW-0732">Signal</keyword>
<dbReference type="Proteomes" id="UP000469949">
    <property type="component" value="Unassembled WGS sequence"/>
</dbReference>
<evidence type="ECO:0000313" key="7">
    <source>
        <dbReference type="Proteomes" id="UP000469949"/>
    </source>
</evidence>
<evidence type="ECO:0000313" key="6">
    <source>
        <dbReference type="EMBL" id="KAB7786339.1"/>
    </source>
</evidence>
<feature type="chain" id="PRO_5032381623" evidence="3">
    <location>
        <begin position="27"/>
        <end position="388"/>
    </location>
</feature>
<dbReference type="InterPro" id="IPR058625">
    <property type="entry name" value="MdtA-like_BSH"/>
</dbReference>
<feature type="coiled-coil region" evidence="2">
    <location>
        <begin position="114"/>
        <end position="172"/>
    </location>
</feature>
<keyword evidence="2" id="KW-0175">Coiled coil</keyword>
<dbReference type="PANTHER" id="PTHR30469:SF38">
    <property type="entry name" value="HLYD FAMILY SECRETION PROTEIN"/>
    <property type="match status" value="1"/>
</dbReference>
<evidence type="ECO:0000259" key="4">
    <source>
        <dbReference type="Pfam" id="PF25876"/>
    </source>
</evidence>
<dbReference type="Pfam" id="PF25876">
    <property type="entry name" value="HH_MFP_RND"/>
    <property type="match status" value="1"/>
</dbReference>
<feature type="domain" description="Multidrug resistance protein MdtA-like alpha-helical hairpin" evidence="4">
    <location>
        <begin position="114"/>
        <end position="183"/>
    </location>
</feature>
<dbReference type="EMBL" id="WEKV01000008">
    <property type="protein sequence ID" value="KAB7786339.1"/>
    <property type="molecule type" value="Genomic_DNA"/>
</dbReference>
<feature type="domain" description="Multidrug resistance protein MdtA-like barrel-sandwich hybrid" evidence="5">
    <location>
        <begin position="76"/>
        <end position="211"/>
    </location>
</feature>
<accession>A0A833N3M6</accession>
<dbReference type="Pfam" id="PF25917">
    <property type="entry name" value="BSH_RND"/>
    <property type="match status" value="1"/>
</dbReference>
<evidence type="ECO:0000259" key="5">
    <source>
        <dbReference type="Pfam" id="PF25917"/>
    </source>
</evidence>
<dbReference type="NCBIfam" id="TIGR01730">
    <property type="entry name" value="RND_mfp"/>
    <property type="match status" value="1"/>
</dbReference>
<dbReference type="SUPFAM" id="SSF111369">
    <property type="entry name" value="HlyD-like secretion proteins"/>
    <property type="match status" value="1"/>
</dbReference>